<evidence type="ECO:0008006" key="5">
    <source>
        <dbReference type="Google" id="ProtNLM"/>
    </source>
</evidence>
<proteinExistence type="inferred from homology"/>
<organism evidence="3 4">
    <name type="scientific">Tachysurus vachellii</name>
    <name type="common">Darkbarbel catfish</name>
    <name type="synonym">Pelteobagrus vachellii</name>
    <dbReference type="NCBI Taxonomy" id="175792"/>
    <lineage>
        <taxon>Eukaryota</taxon>
        <taxon>Metazoa</taxon>
        <taxon>Chordata</taxon>
        <taxon>Craniata</taxon>
        <taxon>Vertebrata</taxon>
        <taxon>Euteleostomi</taxon>
        <taxon>Actinopterygii</taxon>
        <taxon>Neopterygii</taxon>
        <taxon>Teleostei</taxon>
        <taxon>Ostariophysi</taxon>
        <taxon>Siluriformes</taxon>
        <taxon>Bagridae</taxon>
        <taxon>Tachysurus</taxon>
    </lineage>
</organism>
<gene>
    <name evidence="3" type="ORF">Q7C36_009505</name>
</gene>
<accession>A0AA88N268</accession>
<dbReference type="InterPro" id="IPR029339">
    <property type="entry name" value="FAM219"/>
</dbReference>
<evidence type="ECO:0000313" key="4">
    <source>
        <dbReference type="Proteomes" id="UP001187315"/>
    </source>
</evidence>
<dbReference type="AlphaFoldDB" id="A0AA88N268"/>
<sequence>MNDIMEEQEKEQDNLVAGSPSMTAGSSRSGRTKPAADGVNRAAVEKRGPYIMAKSINMKLQRPREMARRVFKKKGFSSGVTVMQQPRHGSKNVKFNKGYAALSQNAEDPLVSLDSDSDVELEYSSGYSSAEIHPDLSRQLLKDGYRLDEIPDDEDLDLIPPKAMGSSICCCSSDGPSCCLQ</sequence>
<keyword evidence="4" id="KW-1185">Reference proteome</keyword>
<dbReference type="EMBL" id="JAVHJS010000009">
    <property type="protein sequence ID" value="KAK2847823.1"/>
    <property type="molecule type" value="Genomic_DNA"/>
</dbReference>
<feature type="compositionally biased region" description="Acidic residues" evidence="2">
    <location>
        <begin position="1"/>
        <end position="10"/>
    </location>
</feature>
<evidence type="ECO:0000313" key="3">
    <source>
        <dbReference type="EMBL" id="KAK2847823.1"/>
    </source>
</evidence>
<dbReference type="Proteomes" id="UP001187315">
    <property type="component" value="Unassembled WGS sequence"/>
</dbReference>
<reference evidence="3" key="1">
    <citation type="submission" date="2023-08" db="EMBL/GenBank/DDBJ databases">
        <title>Pelteobagrus vachellii genome.</title>
        <authorList>
            <person name="Liu H."/>
        </authorList>
    </citation>
    <scope>NUCLEOTIDE SEQUENCE</scope>
    <source>
        <strain evidence="3">PRFRI_2022a</strain>
        <tissue evidence="3">Muscle</tissue>
    </source>
</reference>
<evidence type="ECO:0000256" key="1">
    <source>
        <dbReference type="ARBA" id="ARBA00010549"/>
    </source>
</evidence>
<comment type="caution">
    <text evidence="3">The sequence shown here is derived from an EMBL/GenBank/DDBJ whole genome shotgun (WGS) entry which is preliminary data.</text>
</comment>
<comment type="similarity">
    <text evidence="1">Belongs to the FAM219 family.</text>
</comment>
<dbReference type="Pfam" id="PF15260">
    <property type="entry name" value="FAM219A"/>
    <property type="match status" value="1"/>
</dbReference>
<feature type="region of interest" description="Disordered" evidence="2">
    <location>
        <begin position="1"/>
        <end position="41"/>
    </location>
</feature>
<protein>
    <recommendedName>
        <fullName evidence="5">Protein FAM219B</fullName>
    </recommendedName>
</protein>
<feature type="compositionally biased region" description="Polar residues" evidence="2">
    <location>
        <begin position="20"/>
        <end position="29"/>
    </location>
</feature>
<evidence type="ECO:0000256" key="2">
    <source>
        <dbReference type="SAM" id="MobiDB-lite"/>
    </source>
</evidence>
<dbReference type="PANTHER" id="PTHR31281">
    <property type="entry name" value="PROTEIN FAM219A"/>
    <property type="match status" value="1"/>
</dbReference>
<name>A0AA88N268_TACVA</name>
<dbReference type="PANTHER" id="PTHR31281:SF2">
    <property type="entry name" value="PROTEIN FAM219B"/>
    <property type="match status" value="1"/>
</dbReference>